<proteinExistence type="predicted"/>
<dbReference type="Proteomes" id="UP000481583">
    <property type="component" value="Unassembled WGS sequence"/>
</dbReference>
<accession>A0A6G4U0N2</accession>
<dbReference type="RefSeq" id="WP_165237528.1">
    <property type="nucleotide sequence ID" value="NZ_JAAKZV010000056.1"/>
</dbReference>
<keyword evidence="2" id="KW-1185">Reference proteome</keyword>
<organism evidence="1 2">
    <name type="scientific">Streptomyces coryli</name>
    <dbReference type="NCBI Taxonomy" id="1128680"/>
    <lineage>
        <taxon>Bacteria</taxon>
        <taxon>Bacillati</taxon>
        <taxon>Actinomycetota</taxon>
        <taxon>Actinomycetes</taxon>
        <taxon>Kitasatosporales</taxon>
        <taxon>Streptomycetaceae</taxon>
        <taxon>Streptomyces</taxon>
    </lineage>
</organism>
<dbReference type="AlphaFoldDB" id="A0A6G4U0N2"/>
<name>A0A6G4U0N2_9ACTN</name>
<gene>
    <name evidence="1" type="ORF">G5C51_15330</name>
</gene>
<sequence>MRSAVKHAARAVGVLGITVGITLTAGVGTASAGDRTATNFRCYCGYDQVARLRATVRFEDGGEHVYVKDQLSDGSKIYAKVYDSSTSPDKYHGTTWSDGSGHSSNYSFKEGHRVKILVYMDKDPEYGRWKYLGFVKTASGKYPRA</sequence>
<dbReference type="EMBL" id="JAAKZV010000056">
    <property type="protein sequence ID" value="NGN65266.1"/>
    <property type="molecule type" value="Genomic_DNA"/>
</dbReference>
<evidence type="ECO:0000313" key="2">
    <source>
        <dbReference type="Proteomes" id="UP000481583"/>
    </source>
</evidence>
<evidence type="ECO:0000313" key="1">
    <source>
        <dbReference type="EMBL" id="NGN65266.1"/>
    </source>
</evidence>
<comment type="caution">
    <text evidence="1">The sequence shown here is derived from an EMBL/GenBank/DDBJ whole genome shotgun (WGS) entry which is preliminary data.</text>
</comment>
<reference evidence="1 2" key="1">
    <citation type="submission" date="2020-02" db="EMBL/GenBank/DDBJ databases">
        <title>Whole-genome analyses of novel actinobacteria.</title>
        <authorList>
            <person name="Sahin N."/>
        </authorList>
    </citation>
    <scope>NUCLEOTIDE SEQUENCE [LARGE SCALE GENOMIC DNA]</scope>
    <source>
        <strain evidence="1 2">A7024</strain>
    </source>
</reference>
<protein>
    <submittedName>
        <fullName evidence="1">Uncharacterized protein</fullName>
    </submittedName>
</protein>